<dbReference type="STRING" id="3880.A0A072UC22"/>
<accession>A0A072UC22</accession>
<reference evidence="1 3" key="2">
    <citation type="journal article" date="2014" name="BMC Genomics">
        <title>An improved genome release (version Mt4.0) for the model legume Medicago truncatula.</title>
        <authorList>
            <person name="Tang H."/>
            <person name="Krishnakumar V."/>
            <person name="Bidwell S."/>
            <person name="Rosen B."/>
            <person name="Chan A."/>
            <person name="Zhou S."/>
            <person name="Gentzbittel L."/>
            <person name="Childs K.L."/>
            <person name="Yandell M."/>
            <person name="Gundlach H."/>
            <person name="Mayer K.F."/>
            <person name="Schwartz D.C."/>
            <person name="Town C.D."/>
        </authorList>
    </citation>
    <scope>GENOME REANNOTATION</scope>
    <source>
        <strain evidence="1">A17</strain>
        <strain evidence="2 3">cv. Jemalong A17</strain>
    </source>
</reference>
<name>A0A072UC22_MEDTR</name>
<reference evidence="2" key="3">
    <citation type="submission" date="2015-04" db="UniProtKB">
        <authorList>
            <consortium name="EnsemblPlants"/>
        </authorList>
    </citation>
    <scope>IDENTIFICATION</scope>
    <source>
        <strain evidence="2">cv. Jemalong A17</strain>
    </source>
</reference>
<dbReference type="Proteomes" id="UP000002051">
    <property type="component" value="Chromosome 6"/>
</dbReference>
<proteinExistence type="predicted"/>
<dbReference type="EnsemblPlants" id="KEH27182">
    <property type="protein sequence ID" value="KEH27182"/>
    <property type="gene ID" value="MTR_6g088515"/>
</dbReference>
<evidence type="ECO:0000313" key="3">
    <source>
        <dbReference type="Proteomes" id="UP000002051"/>
    </source>
</evidence>
<protein>
    <submittedName>
        <fullName evidence="1">Photosystem II CP43 chlorophyll apoprotein, putative</fullName>
    </submittedName>
</protein>
<sequence length="84" mass="9953">MDEFSWSSQSSPELMCLRLHFLRNPCSVFVRGRRLKINLMKALYSLMRFYHVETLFNRTLALAGHDQETTVFACGREYLTYQLI</sequence>
<evidence type="ECO:0000313" key="2">
    <source>
        <dbReference type="EnsemblPlants" id="KEH27182"/>
    </source>
</evidence>
<organism evidence="1 3">
    <name type="scientific">Medicago truncatula</name>
    <name type="common">Barrel medic</name>
    <name type="synonym">Medicago tribuloides</name>
    <dbReference type="NCBI Taxonomy" id="3880"/>
    <lineage>
        <taxon>Eukaryota</taxon>
        <taxon>Viridiplantae</taxon>
        <taxon>Streptophyta</taxon>
        <taxon>Embryophyta</taxon>
        <taxon>Tracheophyta</taxon>
        <taxon>Spermatophyta</taxon>
        <taxon>Magnoliopsida</taxon>
        <taxon>eudicotyledons</taxon>
        <taxon>Gunneridae</taxon>
        <taxon>Pentapetalae</taxon>
        <taxon>rosids</taxon>
        <taxon>fabids</taxon>
        <taxon>Fabales</taxon>
        <taxon>Fabaceae</taxon>
        <taxon>Papilionoideae</taxon>
        <taxon>50 kb inversion clade</taxon>
        <taxon>NPAAA clade</taxon>
        <taxon>Hologalegina</taxon>
        <taxon>IRL clade</taxon>
        <taxon>Trifolieae</taxon>
        <taxon>Medicago</taxon>
    </lineage>
</organism>
<dbReference type="EMBL" id="CM001222">
    <property type="protein sequence ID" value="KEH27182.1"/>
    <property type="molecule type" value="Genomic_DNA"/>
</dbReference>
<dbReference type="AlphaFoldDB" id="A0A072UC22"/>
<gene>
    <name evidence="1" type="ordered locus">MTR_6g088515</name>
</gene>
<reference evidence="1 3" key="1">
    <citation type="journal article" date="2011" name="Nature">
        <title>The Medicago genome provides insight into the evolution of rhizobial symbioses.</title>
        <authorList>
            <person name="Young N.D."/>
            <person name="Debelle F."/>
            <person name="Oldroyd G.E."/>
            <person name="Geurts R."/>
            <person name="Cannon S.B."/>
            <person name="Udvardi M.K."/>
            <person name="Benedito V.A."/>
            <person name="Mayer K.F."/>
            <person name="Gouzy J."/>
            <person name="Schoof H."/>
            <person name="Van de Peer Y."/>
            <person name="Proost S."/>
            <person name="Cook D.R."/>
            <person name="Meyers B.C."/>
            <person name="Spannagl M."/>
            <person name="Cheung F."/>
            <person name="De Mita S."/>
            <person name="Krishnakumar V."/>
            <person name="Gundlach H."/>
            <person name="Zhou S."/>
            <person name="Mudge J."/>
            <person name="Bharti A.K."/>
            <person name="Murray J.D."/>
            <person name="Naoumkina M.A."/>
            <person name="Rosen B."/>
            <person name="Silverstein K.A."/>
            <person name="Tang H."/>
            <person name="Rombauts S."/>
            <person name="Zhao P.X."/>
            <person name="Zhou P."/>
            <person name="Barbe V."/>
            <person name="Bardou P."/>
            <person name="Bechner M."/>
            <person name="Bellec A."/>
            <person name="Berger A."/>
            <person name="Berges H."/>
            <person name="Bidwell S."/>
            <person name="Bisseling T."/>
            <person name="Choisne N."/>
            <person name="Couloux A."/>
            <person name="Denny R."/>
            <person name="Deshpande S."/>
            <person name="Dai X."/>
            <person name="Doyle J.J."/>
            <person name="Dudez A.M."/>
            <person name="Farmer A.D."/>
            <person name="Fouteau S."/>
            <person name="Franken C."/>
            <person name="Gibelin C."/>
            <person name="Gish J."/>
            <person name="Goldstein S."/>
            <person name="Gonzalez A.J."/>
            <person name="Green P.J."/>
            <person name="Hallab A."/>
            <person name="Hartog M."/>
            <person name="Hua A."/>
            <person name="Humphray S.J."/>
            <person name="Jeong D.H."/>
            <person name="Jing Y."/>
            <person name="Jocker A."/>
            <person name="Kenton S.M."/>
            <person name="Kim D.J."/>
            <person name="Klee K."/>
            <person name="Lai H."/>
            <person name="Lang C."/>
            <person name="Lin S."/>
            <person name="Macmil S.L."/>
            <person name="Magdelenat G."/>
            <person name="Matthews L."/>
            <person name="McCorrison J."/>
            <person name="Monaghan E.L."/>
            <person name="Mun J.H."/>
            <person name="Najar F.Z."/>
            <person name="Nicholson C."/>
            <person name="Noirot C."/>
            <person name="O'Bleness M."/>
            <person name="Paule C.R."/>
            <person name="Poulain J."/>
            <person name="Prion F."/>
            <person name="Qin B."/>
            <person name="Qu C."/>
            <person name="Retzel E.F."/>
            <person name="Riddle C."/>
            <person name="Sallet E."/>
            <person name="Samain S."/>
            <person name="Samson N."/>
            <person name="Sanders I."/>
            <person name="Saurat O."/>
            <person name="Scarpelli C."/>
            <person name="Schiex T."/>
            <person name="Segurens B."/>
            <person name="Severin A.J."/>
            <person name="Sherrier D.J."/>
            <person name="Shi R."/>
            <person name="Sims S."/>
            <person name="Singer S.R."/>
            <person name="Sinharoy S."/>
            <person name="Sterck L."/>
            <person name="Viollet A."/>
            <person name="Wang B.B."/>
            <person name="Wang K."/>
            <person name="Wang M."/>
            <person name="Wang X."/>
            <person name="Warfsmann J."/>
            <person name="Weissenbach J."/>
            <person name="White D.D."/>
            <person name="White J.D."/>
            <person name="Wiley G.B."/>
            <person name="Wincker P."/>
            <person name="Xing Y."/>
            <person name="Yang L."/>
            <person name="Yao Z."/>
            <person name="Ying F."/>
            <person name="Zhai J."/>
            <person name="Zhou L."/>
            <person name="Zuber A."/>
            <person name="Denarie J."/>
            <person name="Dixon R.A."/>
            <person name="May G.D."/>
            <person name="Schwartz D.C."/>
            <person name="Rogers J."/>
            <person name="Quetier F."/>
            <person name="Town C.D."/>
            <person name="Roe B.A."/>
        </authorList>
    </citation>
    <scope>NUCLEOTIDE SEQUENCE [LARGE SCALE GENOMIC DNA]</scope>
    <source>
        <strain evidence="1">A17</strain>
        <strain evidence="2 3">cv. Jemalong A17</strain>
    </source>
</reference>
<keyword evidence="3" id="KW-1185">Reference proteome</keyword>
<evidence type="ECO:0000313" key="1">
    <source>
        <dbReference type="EMBL" id="KEH27182.1"/>
    </source>
</evidence>
<dbReference type="HOGENOM" id="CLU_2530927_0_0_1"/>